<keyword evidence="1" id="KW-0812">Transmembrane</keyword>
<proteinExistence type="predicted"/>
<evidence type="ECO:0000256" key="1">
    <source>
        <dbReference type="SAM" id="Phobius"/>
    </source>
</evidence>
<comment type="caution">
    <text evidence="2">The sequence shown here is derived from an EMBL/GenBank/DDBJ whole genome shotgun (WGS) entry which is preliminary data.</text>
</comment>
<dbReference type="Proteomes" id="UP000051727">
    <property type="component" value="Unassembled WGS sequence"/>
</dbReference>
<accession>A0A0R2FGQ3</accession>
<feature type="transmembrane region" description="Helical" evidence="1">
    <location>
        <begin position="94"/>
        <end position="115"/>
    </location>
</feature>
<dbReference type="Pfam" id="PF11457">
    <property type="entry name" value="DUF3021"/>
    <property type="match status" value="1"/>
</dbReference>
<dbReference type="InterPro" id="IPR021560">
    <property type="entry name" value="DUF3021"/>
</dbReference>
<feature type="transmembrane region" description="Helical" evidence="1">
    <location>
        <begin position="12"/>
        <end position="32"/>
    </location>
</feature>
<protein>
    <recommendedName>
        <fullName evidence="4">DUF3021 domain-containing protein</fullName>
    </recommendedName>
</protein>
<dbReference type="EMBL" id="JQAR01000031">
    <property type="protein sequence ID" value="KRN26886.1"/>
    <property type="molecule type" value="Genomic_DNA"/>
</dbReference>
<reference evidence="2 3" key="1">
    <citation type="journal article" date="2015" name="Genome Announc.">
        <title>Expanding the biotechnology potential of lactobacilli through comparative genomics of 213 strains and associated genera.</title>
        <authorList>
            <person name="Sun Z."/>
            <person name="Harris H.M."/>
            <person name="McCann A."/>
            <person name="Guo C."/>
            <person name="Argimon S."/>
            <person name="Zhang W."/>
            <person name="Yang X."/>
            <person name="Jeffery I.B."/>
            <person name="Cooney J.C."/>
            <person name="Kagawa T.F."/>
            <person name="Liu W."/>
            <person name="Song Y."/>
            <person name="Salvetti E."/>
            <person name="Wrobel A."/>
            <person name="Rasinkangas P."/>
            <person name="Parkhill J."/>
            <person name="Rea M.C."/>
            <person name="O'Sullivan O."/>
            <person name="Ritari J."/>
            <person name="Douillard F.P."/>
            <person name="Paul Ross R."/>
            <person name="Yang R."/>
            <person name="Briner A.E."/>
            <person name="Felis G.E."/>
            <person name="de Vos W.M."/>
            <person name="Barrangou R."/>
            <person name="Klaenhammer T.R."/>
            <person name="Caufield P.W."/>
            <person name="Cui Y."/>
            <person name="Zhang H."/>
            <person name="O'Toole P.W."/>
        </authorList>
    </citation>
    <scope>NUCLEOTIDE SEQUENCE [LARGE SCALE GENOMIC DNA]</scope>
    <source>
        <strain evidence="2 3">ATCC 27304</strain>
    </source>
</reference>
<organism evidence="2 3">
    <name type="scientific">Liquorilactobacillus mali</name>
    <dbReference type="NCBI Taxonomy" id="1618"/>
    <lineage>
        <taxon>Bacteria</taxon>
        <taxon>Bacillati</taxon>
        <taxon>Bacillota</taxon>
        <taxon>Bacilli</taxon>
        <taxon>Lactobacillales</taxon>
        <taxon>Lactobacillaceae</taxon>
        <taxon>Liquorilactobacillus</taxon>
    </lineage>
</organism>
<dbReference type="AlphaFoldDB" id="A0A0R2FGQ3"/>
<keyword evidence="1" id="KW-0472">Membrane</keyword>
<feature type="transmembrane region" description="Helical" evidence="1">
    <location>
        <begin position="38"/>
        <end position="60"/>
    </location>
</feature>
<evidence type="ECO:0008006" key="4">
    <source>
        <dbReference type="Google" id="ProtNLM"/>
    </source>
</evidence>
<keyword evidence="1" id="KW-1133">Transmembrane helix</keyword>
<gene>
    <name evidence="2" type="ORF">IV36_GL001465</name>
</gene>
<dbReference type="STRING" id="1618.IV36_GL001465"/>
<evidence type="ECO:0000313" key="2">
    <source>
        <dbReference type="EMBL" id="KRN26886.1"/>
    </source>
</evidence>
<evidence type="ECO:0000313" key="3">
    <source>
        <dbReference type="Proteomes" id="UP000051727"/>
    </source>
</evidence>
<dbReference type="PATRIC" id="fig|1618.3.peg.1482"/>
<name>A0A0R2FGQ3_9LACO</name>
<sequence>MIGMLKFFRDLTTSFSIGVGFGATIYLLFIAFEIEPNATTLSILSVLVISGLIGILSLIFEVAEWPYLIELFIHFLGTFCLVVLMVWINNWPIWQRFINFFLTFVGIYLIIWFILKLEISENVNRVNQKLQERNKERR</sequence>
<feature type="transmembrane region" description="Helical" evidence="1">
    <location>
        <begin position="67"/>
        <end position="88"/>
    </location>
</feature>